<evidence type="ECO:0000313" key="7">
    <source>
        <dbReference type="Proteomes" id="UP000252884"/>
    </source>
</evidence>
<sequence>MSTNDEPYDVAVVGLGALGSAIVRPLAERGARVLGLDRHAPPHDLGSSHGESRITRLAIGEGDAYVPLVRRSHAIWRALERQTGVPLYEATGGLVLGGERSRRTHHGKPDFLQRTIGSAQRHGIAHELLDAREIRRRFPPFALRGDEIGYWEPEAGLVRPEQAIRAQLAVARASGAHLRTGETVLALEPHGDGSVLLATDQRRYRARQVVLSAGAWLPGLLQGLGRDIGAAWAGEFAVYRQAMHWFALPPDAAPAFAPGRFPVFIWMYGDGEEDYFYGFPSVDPQQPALKVATEQYLAPTTPDALQREVGAGEAAAMHASRVAHRFPQAGPQALRSRACMYTVTRDRDFVVDRLGDGLPVWVASACSGHGFKHSAGLGEAIALKLLDVGTGALLASFERRPAPLAQAASPAAAPNR</sequence>
<dbReference type="SUPFAM" id="SSF54373">
    <property type="entry name" value="FAD-linked reductases, C-terminal domain"/>
    <property type="match status" value="1"/>
</dbReference>
<gene>
    <name evidence="6" type="ORF">DES41_113190</name>
</gene>
<dbReference type="Gene3D" id="3.50.50.60">
    <property type="entry name" value="FAD/NAD(P)-binding domain"/>
    <property type="match status" value="1"/>
</dbReference>
<evidence type="ECO:0000313" key="6">
    <source>
        <dbReference type="EMBL" id="RCW65266.1"/>
    </source>
</evidence>
<dbReference type="InterPro" id="IPR045170">
    <property type="entry name" value="MTOX"/>
</dbReference>
<keyword evidence="7" id="KW-1185">Reference proteome</keyword>
<dbReference type="GO" id="GO:0008115">
    <property type="term" value="F:sarcosine oxidase activity"/>
    <property type="evidence" value="ECO:0007669"/>
    <property type="project" value="TreeGrafter"/>
</dbReference>
<dbReference type="NCBIfam" id="NF008425">
    <property type="entry name" value="PRK11259.1"/>
    <property type="match status" value="1"/>
</dbReference>
<dbReference type="InterPro" id="IPR036188">
    <property type="entry name" value="FAD/NAD-bd_sf"/>
</dbReference>
<protein>
    <submittedName>
        <fullName evidence="6">Sarcosine oxidase</fullName>
    </submittedName>
</protein>
<dbReference type="OrthoDB" id="8713780at2"/>
<dbReference type="PANTHER" id="PTHR10961">
    <property type="entry name" value="PEROXISOMAL SARCOSINE OXIDASE"/>
    <property type="match status" value="1"/>
</dbReference>
<dbReference type="Gene3D" id="3.30.9.10">
    <property type="entry name" value="D-Amino Acid Oxidase, subunit A, domain 2"/>
    <property type="match status" value="1"/>
</dbReference>
<dbReference type="RefSeq" id="WP_114472043.1">
    <property type="nucleotide sequence ID" value="NZ_QPJK01000013.1"/>
</dbReference>
<accession>A0A368XDF2</accession>
<comment type="caution">
    <text evidence="6">The sequence shown here is derived from an EMBL/GenBank/DDBJ whole genome shotgun (WGS) entry which is preliminary data.</text>
</comment>
<evidence type="ECO:0000259" key="5">
    <source>
        <dbReference type="Pfam" id="PF01266"/>
    </source>
</evidence>
<proteinExistence type="predicted"/>
<evidence type="ECO:0000256" key="4">
    <source>
        <dbReference type="ARBA" id="ARBA00023002"/>
    </source>
</evidence>
<comment type="cofactor">
    <cofactor evidence="1">
        <name>FAD</name>
        <dbReference type="ChEBI" id="CHEBI:57692"/>
    </cofactor>
</comment>
<reference evidence="6 7" key="1">
    <citation type="submission" date="2018-07" db="EMBL/GenBank/DDBJ databases">
        <title>Genomic Encyclopedia of Type Strains, Phase IV (KMG-IV): sequencing the most valuable type-strain genomes for metagenomic binning, comparative biology and taxonomic classification.</title>
        <authorList>
            <person name="Goeker M."/>
        </authorList>
    </citation>
    <scope>NUCLEOTIDE SEQUENCE [LARGE SCALE GENOMIC DNA]</scope>
    <source>
        <strain evidence="6 7">DSM 21634</strain>
    </source>
</reference>
<dbReference type="Pfam" id="PF01266">
    <property type="entry name" value="DAO"/>
    <property type="match status" value="1"/>
</dbReference>
<dbReference type="PANTHER" id="PTHR10961:SF7">
    <property type="entry name" value="FAD DEPENDENT OXIDOREDUCTASE DOMAIN-CONTAINING PROTEIN"/>
    <property type="match status" value="1"/>
</dbReference>
<dbReference type="EMBL" id="QPJK01000013">
    <property type="protein sequence ID" value="RCW65266.1"/>
    <property type="molecule type" value="Genomic_DNA"/>
</dbReference>
<feature type="domain" description="FAD dependent oxidoreductase" evidence="5">
    <location>
        <begin position="9"/>
        <end position="382"/>
    </location>
</feature>
<name>A0A368XDF2_9BURK</name>
<evidence type="ECO:0000256" key="2">
    <source>
        <dbReference type="ARBA" id="ARBA00022630"/>
    </source>
</evidence>
<dbReference type="GO" id="GO:0050660">
    <property type="term" value="F:flavin adenine dinucleotide binding"/>
    <property type="evidence" value="ECO:0007669"/>
    <property type="project" value="InterPro"/>
</dbReference>
<dbReference type="SUPFAM" id="SSF51905">
    <property type="entry name" value="FAD/NAD(P)-binding domain"/>
    <property type="match status" value="1"/>
</dbReference>
<evidence type="ECO:0000256" key="3">
    <source>
        <dbReference type="ARBA" id="ARBA00022827"/>
    </source>
</evidence>
<dbReference type="Proteomes" id="UP000252884">
    <property type="component" value="Unassembled WGS sequence"/>
</dbReference>
<evidence type="ECO:0000256" key="1">
    <source>
        <dbReference type="ARBA" id="ARBA00001974"/>
    </source>
</evidence>
<dbReference type="AlphaFoldDB" id="A0A368XDF2"/>
<keyword evidence="3" id="KW-0274">FAD</keyword>
<organism evidence="6 7">
    <name type="scientific">Pseudorhodoferax soli</name>
    <dbReference type="NCBI Taxonomy" id="545864"/>
    <lineage>
        <taxon>Bacteria</taxon>
        <taxon>Pseudomonadati</taxon>
        <taxon>Pseudomonadota</taxon>
        <taxon>Betaproteobacteria</taxon>
        <taxon>Burkholderiales</taxon>
        <taxon>Comamonadaceae</taxon>
    </lineage>
</organism>
<keyword evidence="4" id="KW-0560">Oxidoreductase</keyword>
<keyword evidence="2" id="KW-0285">Flavoprotein</keyword>
<dbReference type="InterPro" id="IPR006076">
    <property type="entry name" value="FAD-dep_OxRdtase"/>
</dbReference>